<dbReference type="RefSeq" id="WP_147130347.1">
    <property type="nucleotide sequence ID" value="NZ_VOSC01000005.1"/>
</dbReference>
<name>A0A5C7B1C6_9FLAO</name>
<keyword evidence="3" id="KW-1185">Reference proteome</keyword>
<dbReference type="Proteomes" id="UP000321790">
    <property type="component" value="Unassembled WGS sequence"/>
</dbReference>
<sequence length="91" mass="10170">MALKIKENNGIYFAEGTINASTSFNLLTHLNHLINSEKSLTLNLDLVKNIDNNGVFAIYKAYKNALIKNVNFKLTGKKSNAILKQFNINKA</sequence>
<accession>A0A5C7B1C6</accession>
<dbReference type="AlphaFoldDB" id="A0A5C7B1C6"/>
<dbReference type="SUPFAM" id="SSF52091">
    <property type="entry name" value="SpoIIaa-like"/>
    <property type="match status" value="1"/>
</dbReference>
<proteinExistence type="predicted"/>
<dbReference type="PROSITE" id="PS50801">
    <property type="entry name" value="STAS"/>
    <property type="match status" value="1"/>
</dbReference>
<gene>
    <name evidence="2" type="ORF">FUA26_00335</name>
</gene>
<dbReference type="InterPro" id="IPR002645">
    <property type="entry name" value="STAS_dom"/>
</dbReference>
<dbReference type="OrthoDB" id="1163458at2"/>
<dbReference type="Gene3D" id="3.30.750.24">
    <property type="entry name" value="STAS domain"/>
    <property type="match status" value="1"/>
</dbReference>
<reference evidence="3" key="1">
    <citation type="submission" date="2019-08" db="EMBL/GenBank/DDBJ databases">
        <title>Seonamhaeicola sediminis sp. nov., isolated from marine sediment.</title>
        <authorList>
            <person name="Cao W.R."/>
        </authorList>
    </citation>
    <scope>NUCLEOTIDE SEQUENCE [LARGE SCALE GENOMIC DNA]</scope>
    <source>
        <strain evidence="3">Gy8</strain>
    </source>
</reference>
<evidence type="ECO:0000313" key="2">
    <source>
        <dbReference type="EMBL" id="TXE14990.1"/>
    </source>
</evidence>
<organism evidence="2 3">
    <name type="scientific">Seonamhaeicola algicola</name>
    <dbReference type="NCBI Taxonomy" id="1719036"/>
    <lineage>
        <taxon>Bacteria</taxon>
        <taxon>Pseudomonadati</taxon>
        <taxon>Bacteroidota</taxon>
        <taxon>Flavobacteriia</taxon>
        <taxon>Flavobacteriales</taxon>
        <taxon>Flavobacteriaceae</taxon>
    </lineage>
</organism>
<evidence type="ECO:0000313" key="3">
    <source>
        <dbReference type="Proteomes" id="UP000321790"/>
    </source>
</evidence>
<dbReference type="InterPro" id="IPR036513">
    <property type="entry name" value="STAS_dom_sf"/>
</dbReference>
<evidence type="ECO:0000259" key="1">
    <source>
        <dbReference type="PROSITE" id="PS50801"/>
    </source>
</evidence>
<feature type="domain" description="STAS" evidence="1">
    <location>
        <begin position="1"/>
        <end position="91"/>
    </location>
</feature>
<dbReference type="EMBL" id="VOSC01000005">
    <property type="protein sequence ID" value="TXE14990.1"/>
    <property type="molecule type" value="Genomic_DNA"/>
</dbReference>
<comment type="caution">
    <text evidence="2">The sequence shown here is derived from an EMBL/GenBank/DDBJ whole genome shotgun (WGS) entry which is preliminary data.</text>
</comment>
<protein>
    <recommendedName>
        <fullName evidence="1">STAS domain-containing protein</fullName>
    </recommendedName>
</protein>
<dbReference type="Pfam" id="PF01740">
    <property type="entry name" value="STAS"/>
    <property type="match status" value="1"/>
</dbReference>